<dbReference type="PANTHER" id="PTHR14369">
    <property type="entry name" value="SURFEIT LOCUS PROTEIN 6"/>
    <property type="match status" value="1"/>
</dbReference>
<comment type="similarity">
    <text evidence="2">Belongs to the SURF6 family.</text>
</comment>
<evidence type="ECO:0000256" key="3">
    <source>
        <dbReference type="ARBA" id="ARBA00023242"/>
    </source>
</evidence>
<dbReference type="OrthoDB" id="444809at2759"/>
<dbReference type="InterPro" id="IPR007019">
    <property type="entry name" value="SURF6"/>
</dbReference>
<evidence type="ECO:0000313" key="8">
    <source>
        <dbReference type="Proteomes" id="UP000800097"/>
    </source>
</evidence>
<dbReference type="GeneID" id="54554874"/>
<dbReference type="PANTHER" id="PTHR14369:SF0">
    <property type="entry name" value="SURFEIT LOCUS PROTEIN 6"/>
    <property type="match status" value="1"/>
</dbReference>
<feature type="compositionally biased region" description="Basic and acidic residues" evidence="4">
    <location>
        <begin position="324"/>
        <end position="339"/>
    </location>
</feature>
<comment type="subcellular location">
    <subcellularLocation>
        <location evidence="1">Nucleus</location>
    </subcellularLocation>
</comment>
<dbReference type="GO" id="GO:0003677">
    <property type="term" value="F:DNA binding"/>
    <property type="evidence" value="ECO:0007669"/>
    <property type="project" value="TreeGrafter"/>
</dbReference>
<feature type="compositionally biased region" description="Acidic residues" evidence="4">
    <location>
        <begin position="179"/>
        <end position="195"/>
    </location>
</feature>
<feature type="compositionally biased region" description="Low complexity" evidence="4">
    <location>
        <begin position="225"/>
        <end position="249"/>
    </location>
</feature>
<feature type="compositionally biased region" description="Basic and acidic residues" evidence="4">
    <location>
        <begin position="451"/>
        <end position="466"/>
    </location>
</feature>
<evidence type="ECO:0000256" key="1">
    <source>
        <dbReference type="ARBA" id="ARBA00004123"/>
    </source>
</evidence>
<feature type="compositionally biased region" description="Basic and acidic residues" evidence="4">
    <location>
        <begin position="286"/>
        <end position="315"/>
    </location>
</feature>
<feature type="compositionally biased region" description="Polar residues" evidence="4">
    <location>
        <begin position="163"/>
        <end position="173"/>
    </location>
</feature>
<feature type="compositionally biased region" description="Basic and acidic residues" evidence="4">
    <location>
        <begin position="109"/>
        <end position="121"/>
    </location>
</feature>
<feature type="compositionally biased region" description="Basic and acidic residues" evidence="4">
    <location>
        <begin position="473"/>
        <end position="493"/>
    </location>
</feature>
<feature type="compositionally biased region" description="Basic residues" evidence="4">
    <location>
        <begin position="494"/>
        <end position="510"/>
    </location>
</feature>
<feature type="domain" description="Ribosomal RNA-processing protein 14/surfeit locus protein 6 C-terminal" evidence="5">
    <location>
        <begin position="302"/>
        <end position="497"/>
    </location>
</feature>
<protein>
    <submittedName>
        <fullName evidence="7">SURF6-domain-containing protein</fullName>
    </submittedName>
</protein>
<organism evidence="7 8">
    <name type="scientific">Westerdykella ornata</name>
    <dbReference type="NCBI Taxonomy" id="318751"/>
    <lineage>
        <taxon>Eukaryota</taxon>
        <taxon>Fungi</taxon>
        <taxon>Dikarya</taxon>
        <taxon>Ascomycota</taxon>
        <taxon>Pezizomycotina</taxon>
        <taxon>Dothideomycetes</taxon>
        <taxon>Pleosporomycetidae</taxon>
        <taxon>Pleosporales</taxon>
        <taxon>Sporormiaceae</taxon>
        <taxon>Westerdykella</taxon>
    </lineage>
</organism>
<dbReference type="GO" id="GO:0003723">
    <property type="term" value="F:RNA binding"/>
    <property type="evidence" value="ECO:0007669"/>
    <property type="project" value="TreeGrafter"/>
</dbReference>
<dbReference type="GO" id="GO:0042273">
    <property type="term" value="P:ribosomal large subunit biogenesis"/>
    <property type="evidence" value="ECO:0007669"/>
    <property type="project" value="TreeGrafter"/>
</dbReference>
<dbReference type="AlphaFoldDB" id="A0A6A6JFG8"/>
<evidence type="ECO:0000256" key="2">
    <source>
        <dbReference type="ARBA" id="ARBA00005904"/>
    </source>
</evidence>
<keyword evidence="3" id="KW-0539">Nucleus</keyword>
<dbReference type="Pfam" id="PF15459">
    <property type="entry name" value="RRP14"/>
    <property type="match status" value="1"/>
</dbReference>
<dbReference type="InterPro" id="IPR029188">
    <property type="entry name" value="Rrp14_N"/>
</dbReference>
<keyword evidence="8" id="KW-1185">Reference proteome</keyword>
<evidence type="ECO:0000259" key="5">
    <source>
        <dbReference type="Pfam" id="PF04935"/>
    </source>
</evidence>
<feature type="compositionally biased region" description="Acidic residues" evidence="4">
    <location>
        <begin position="82"/>
        <end position="93"/>
    </location>
</feature>
<accession>A0A6A6JFG8</accession>
<feature type="region of interest" description="Disordered" evidence="4">
    <location>
        <begin position="286"/>
        <end position="360"/>
    </location>
</feature>
<feature type="compositionally biased region" description="Basic and acidic residues" evidence="4">
    <location>
        <begin position="150"/>
        <end position="162"/>
    </location>
</feature>
<dbReference type="GO" id="GO:0005730">
    <property type="term" value="C:nucleolus"/>
    <property type="evidence" value="ECO:0007669"/>
    <property type="project" value="TreeGrafter"/>
</dbReference>
<dbReference type="Pfam" id="PF04935">
    <property type="entry name" value="SURF6"/>
    <property type="match status" value="1"/>
</dbReference>
<proteinExistence type="inferred from homology"/>
<evidence type="ECO:0000259" key="6">
    <source>
        <dbReference type="Pfam" id="PF15459"/>
    </source>
</evidence>
<dbReference type="Proteomes" id="UP000800097">
    <property type="component" value="Unassembled WGS sequence"/>
</dbReference>
<dbReference type="RefSeq" id="XP_033651468.1">
    <property type="nucleotide sequence ID" value="XM_033801699.1"/>
</dbReference>
<dbReference type="EMBL" id="ML986506">
    <property type="protein sequence ID" value="KAF2273929.1"/>
    <property type="molecule type" value="Genomic_DNA"/>
</dbReference>
<feature type="region of interest" description="Disordered" evidence="4">
    <location>
        <begin position="451"/>
        <end position="520"/>
    </location>
</feature>
<feature type="compositionally biased region" description="Basic and acidic residues" evidence="4">
    <location>
        <begin position="196"/>
        <end position="206"/>
    </location>
</feature>
<feature type="region of interest" description="Disordered" evidence="4">
    <location>
        <begin position="378"/>
        <end position="397"/>
    </location>
</feature>
<gene>
    <name evidence="7" type="ORF">EI97DRAFT_469168</name>
</gene>
<evidence type="ECO:0000313" key="7">
    <source>
        <dbReference type="EMBL" id="KAF2273929.1"/>
    </source>
</evidence>
<reference evidence="7" key="1">
    <citation type="journal article" date="2020" name="Stud. Mycol.">
        <title>101 Dothideomycetes genomes: a test case for predicting lifestyles and emergence of pathogens.</title>
        <authorList>
            <person name="Haridas S."/>
            <person name="Albert R."/>
            <person name="Binder M."/>
            <person name="Bloem J."/>
            <person name="Labutti K."/>
            <person name="Salamov A."/>
            <person name="Andreopoulos B."/>
            <person name="Baker S."/>
            <person name="Barry K."/>
            <person name="Bills G."/>
            <person name="Bluhm B."/>
            <person name="Cannon C."/>
            <person name="Castanera R."/>
            <person name="Culley D."/>
            <person name="Daum C."/>
            <person name="Ezra D."/>
            <person name="Gonzalez J."/>
            <person name="Henrissat B."/>
            <person name="Kuo A."/>
            <person name="Liang C."/>
            <person name="Lipzen A."/>
            <person name="Lutzoni F."/>
            <person name="Magnuson J."/>
            <person name="Mondo S."/>
            <person name="Nolan M."/>
            <person name="Ohm R."/>
            <person name="Pangilinan J."/>
            <person name="Park H.-J."/>
            <person name="Ramirez L."/>
            <person name="Alfaro M."/>
            <person name="Sun H."/>
            <person name="Tritt A."/>
            <person name="Yoshinaga Y."/>
            <person name="Zwiers L.-H."/>
            <person name="Turgeon B."/>
            <person name="Goodwin S."/>
            <person name="Spatafora J."/>
            <person name="Crous P."/>
            <person name="Grigoriev I."/>
        </authorList>
    </citation>
    <scope>NUCLEOTIDE SEQUENCE</scope>
    <source>
        <strain evidence="7">CBS 379.55</strain>
    </source>
</reference>
<evidence type="ECO:0000256" key="4">
    <source>
        <dbReference type="SAM" id="MobiDB-lite"/>
    </source>
</evidence>
<dbReference type="GO" id="GO:0042274">
    <property type="term" value="P:ribosomal small subunit biogenesis"/>
    <property type="evidence" value="ECO:0007669"/>
    <property type="project" value="TreeGrafter"/>
</dbReference>
<sequence length="520" mass="58645">MADDLEERLRSHARAFEGLMSILPAETYYGKDDSITSTQWQQKKQSKAEKRAAKKARLDPASHKTAMDVLDEAARKRKREEEGEDSSSIDLDIEMEKPYEGLKRKKPKTTKENEKPAKEGKSPNAAQSEPQSARAKAKAEKRQQKREKRKEKMAQKKLKEQNKSALQNEFSTSLHDKEEAEDEAEEDEAEEADEATFDHQDGERINALDVSGLVEDTATPSSAQSNASTGSVVSAASSMSSTAPGIADDSSAEKEKEKESKFRYDPEKHNEYRARLHAKLEALRAARKADGPDGRPAKNRAELIEARRRKEAERKAARKANRQLAKDEEERLKAEEQLARIRGGSGSPSIFPRATPEQEPNLAFAKVAWKDGKQMDEKLSGFLDPRKKKGKSDVKTALEAAEKKRARLSALDEAKRKDIEEKDAWLNAKKRAQGEKVHDDPALLRKSVKRLEKQKAKSKQEWKDRLTSVQKSQEARQKKREANLKKRKEEKGNKGSKGKGKKPAKKVKKRPGFEGTFKAR</sequence>
<feature type="compositionally biased region" description="Basic and acidic residues" evidence="4">
    <location>
        <begin position="46"/>
        <end position="66"/>
    </location>
</feature>
<name>A0A6A6JFG8_WESOR</name>
<feature type="domain" description="Ribosomal RNA-processing protein 14 N-terminal" evidence="6">
    <location>
        <begin position="8"/>
        <end position="61"/>
    </location>
</feature>
<feature type="compositionally biased region" description="Basic and acidic residues" evidence="4">
    <location>
        <begin position="251"/>
        <end position="270"/>
    </location>
</feature>
<dbReference type="InterPro" id="IPR029190">
    <property type="entry name" value="Rrp14/SURF6_C"/>
</dbReference>
<feature type="region of interest" description="Disordered" evidence="4">
    <location>
        <begin position="34"/>
        <end position="270"/>
    </location>
</feature>